<name>A0ABW0IXL0_9HYPH</name>
<proteinExistence type="predicted"/>
<reference evidence="2" key="1">
    <citation type="journal article" date="2019" name="Int. J. Syst. Evol. Microbiol.">
        <title>The Global Catalogue of Microorganisms (GCM) 10K type strain sequencing project: providing services to taxonomists for standard genome sequencing and annotation.</title>
        <authorList>
            <consortium name="The Broad Institute Genomics Platform"/>
            <consortium name="The Broad Institute Genome Sequencing Center for Infectious Disease"/>
            <person name="Wu L."/>
            <person name="Ma J."/>
        </authorList>
    </citation>
    <scope>NUCLEOTIDE SEQUENCE [LARGE SCALE GENOMIC DNA]</scope>
    <source>
        <strain evidence="2">NCAIM B.01391</strain>
    </source>
</reference>
<organism evidence="1 2">
    <name type="scientific">Bosea eneae</name>
    <dbReference type="NCBI Taxonomy" id="151454"/>
    <lineage>
        <taxon>Bacteria</taxon>
        <taxon>Pseudomonadati</taxon>
        <taxon>Pseudomonadota</taxon>
        <taxon>Alphaproteobacteria</taxon>
        <taxon>Hyphomicrobiales</taxon>
        <taxon>Boseaceae</taxon>
        <taxon>Bosea</taxon>
    </lineage>
</organism>
<gene>
    <name evidence="1" type="ORF">ACFPOB_26185</name>
</gene>
<dbReference type="RefSeq" id="WP_377801237.1">
    <property type="nucleotide sequence ID" value="NZ_JBHSLW010000056.1"/>
</dbReference>
<dbReference type="Pfam" id="PF06199">
    <property type="entry name" value="Phage_tail_2"/>
    <property type="match status" value="1"/>
</dbReference>
<keyword evidence="2" id="KW-1185">Reference proteome</keyword>
<evidence type="ECO:0000313" key="1">
    <source>
        <dbReference type="EMBL" id="MFC5423043.1"/>
    </source>
</evidence>
<accession>A0ABW0IXL0</accession>
<dbReference type="Proteomes" id="UP001596053">
    <property type="component" value="Unassembled WGS sequence"/>
</dbReference>
<protein>
    <submittedName>
        <fullName evidence="1">Phage tail tube protein</fullName>
    </submittedName>
</protein>
<evidence type="ECO:0000313" key="2">
    <source>
        <dbReference type="Proteomes" id="UP001596053"/>
    </source>
</evidence>
<sequence>MAQPTVLSFGKGLVYFGDAADPEVFAKICGFNSINLAIEKDTNDVTIPDCDDPDAPAWRATDVLSLAWTAEFEGIMAKAAEPLLWAAVNRAEATNIRIRLVGFGSGSGTPDLQFSGAAHISATISGERGNKWQISVQATGDGALTRAMVAALT</sequence>
<dbReference type="EMBL" id="JBHSLW010000056">
    <property type="protein sequence ID" value="MFC5423043.1"/>
    <property type="molecule type" value="Genomic_DNA"/>
</dbReference>
<comment type="caution">
    <text evidence="1">The sequence shown here is derived from an EMBL/GenBank/DDBJ whole genome shotgun (WGS) entry which is preliminary data.</text>
</comment>
<dbReference type="InterPro" id="IPR011855">
    <property type="entry name" value="Phgtail_TP901_1"/>
</dbReference>